<sequence>MYHPSSCCASSYQHILYPVAVYLVYSLPQVVASVTFRFHSLVHLNIINQARMEESNKMWNENLVHRKCVDIPACRDERHKISAGPIMGMAPWIYQIEMNDLRIFCNVYTWVVPLVCCSTGVVEADSMNEIEEGGIHMFTMHLLKPVRGPLAHVCILIPDRPTACTAAHTGMENNVAGCWAVSREVMDGGHGWNKKIERNQIRLSSSQNPKQRIFDFAADLLGLSSQPQSFSELLYLYCNGFWGVKNNCLYFFFDENYLNRKKLFVDFLHGCRMGLQFPLKIFGLFVLIFCLLRNGKCLIWMIPPHPLDLAVNTVLQTICGDWFKSALKGLKFFNIDFYPSIAFKNISGLNECTKLFIDRYSRVSKSLHISNYSTVSPSILRNHEILFQKWNSHVILNRVTHWAYPQILLLNKYIRYLKSYLYNESGGFSRISIIVQ</sequence>
<dbReference type="AlphaFoldDB" id="A0A0L6VGV1"/>
<comment type="caution">
    <text evidence="1">The sequence shown here is derived from an EMBL/GenBank/DDBJ whole genome shotgun (WGS) entry which is preliminary data.</text>
</comment>
<dbReference type="Proteomes" id="UP000037035">
    <property type="component" value="Unassembled WGS sequence"/>
</dbReference>
<name>A0A0L6VGV1_9BASI</name>
<keyword evidence="2" id="KW-1185">Reference proteome</keyword>
<proteinExistence type="predicted"/>
<evidence type="ECO:0000313" key="1">
    <source>
        <dbReference type="EMBL" id="KNZ60001.1"/>
    </source>
</evidence>
<organism evidence="1 2">
    <name type="scientific">Puccinia sorghi</name>
    <dbReference type="NCBI Taxonomy" id="27349"/>
    <lineage>
        <taxon>Eukaryota</taxon>
        <taxon>Fungi</taxon>
        <taxon>Dikarya</taxon>
        <taxon>Basidiomycota</taxon>
        <taxon>Pucciniomycotina</taxon>
        <taxon>Pucciniomycetes</taxon>
        <taxon>Pucciniales</taxon>
        <taxon>Pucciniaceae</taxon>
        <taxon>Puccinia</taxon>
    </lineage>
</organism>
<accession>A0A0L6VGV1</accession>
<gene>
    <name evidence="1" type="ORF">VP01_1629g2</name>
</gene>
<protein>
    <submittedName>
        <fullName evidence="1">Uncharacterized protein</fullName>
    </submittedName>
</protein>
<evidence type="ECO:0000313" key="2">
    <source>
        <dbReference type="Proteomes" id="UP000037035"/>
    </source>
</evidence>
<dbReference type="EMBL" id="LAVV01006425">
    <property type="protein sequence ID" value="KNZ60001.1"/>
    <property type="molecule type" value="Genomic_DNA"/>
</dbReference>
<dbReference type="VEuPathDB" id="FungiDB:VP01_1629g2"/>
<reference evidence="1 2" key="1">
    <citation type="submission" date="2015-08" db="EMBL/GenBank/DDBJ databases">
        <title>Next Generation Sequencing and Analysis of the Genome of Puccinia sorghi L Schw, the Causal Agent of Maize Common Rust.</title>
        <authorList>
            <person name="Rochi L."/>
            <person name="Burguener G."/>
            <person name="Darino M."/>
            <person name="Turjanski A."/>
            <person name="Kreff E."/>
            <person name="Dieguez M.J."/>
            <person name="Sacco F."/>
        </authorList>
    </citation>
    <scope>NUCLEOTIDE SEQUENCE [LARGE SCALE GENOMIC DNA]</scope>
    <source>
        <strain evidence="1 2">RO10H11247</strain>
    </source>
</reference>